<comment type="caution">
    <text evidence="2">The sequence shown here is derived from an EMBL/GenBank/DDBJ whole genome shotgun (WGS) entry which is preliminary data.</text>
</comment>
<keyword evidence="1" id="KW-1133">Transmembrane helix</keyword>
<dbReference type="AlphaFoldDB" id="A0A918KUT7"/>
<keyword evidence="3" id="KW-1185">Reference proteome</keyword>
<gene>
    <name evidence="2" type="ORF">GCM10007392_47100</name>
</gene>
<keyword evidence="1" id="KW-0812">Transmembrane</keyword>
<dbReference type="RefSeq" id="WP_189613460.1">
    <property type="nucleotide sequence ID" value="NZ_BMXR01000018.1"/>
</dbReference>
<feature type="transmembrane region" description="Helical" evidence="1">
    <location>
        <begin position="140"/>
        <end position="162"/>
    </location>
</feature>
<protein>
    <submittedName>
        <fullName evidence="2">Uncharacterized protein</fullName>
    </submittedName>
</protein>
<reference evidence="2" key="1">
    <citation type="journal article" date="2014" name="Int. J. Syst. Evol. Microbiol.">
        <title>Complete genome sequence of Corynebacterium casei LMG S-19264T (=DSM 44701T), isolated from a smear-ripened cheese.</title>
        <authorList>
            <consortium name="US DOE Joint Genome Institute (JGI-PGF)"/>
            <person name="Walter F."/>
            <person name="Albersmeier A."/>
            <person name="Kalinowski J."/>
            <person name="Ruckert C."/>
        </authorList>
    </citation>
    <scope>NUCLEOTIDE SEQUENCE</scope>
    <source>
        <strain evidence="2">KCTC 22169</strain>
    </source>
</reference>
<keyword evidence="1" id="KW-0472">Membrane</keyword>
<dbReference type="EMBL" id="BMXR01000018">
    <property type="protein sequence ID" value="GGX74307.1"/>
    <property type="molecule type" value="Genomic_DNA"/>
</dbReference>
<evidence type="ECO:0000313" key="2">
    <source>
        <dbReference type="EMBL" id="GGX74307.1"/>
    </source>
</evidence>
<sequence length="175" mass="19216">MIKVLVLLLTISLALVSGARYLFISEKIAIGKEQLSAGQKDLEKGQSALEEGQTKLDAGKKDLSDGKKEYEQARSNVFLVFMDELLQSGKGFEEGREEIAEGDKTVAEGERAVDAGERKVQAGALEMKEGRELLSLAHRVRAACAMSAISFTVLSIILGFYWRRSVIGMFRKSDV</sequence>
<name>A0A918KUT7_9GAMM</name>
<dbReference type="Proteomes" id="UP000626148">
    <property type="component" value="Unassembled WGS sequence"/>
</dbReference>
<evidence type="ECO:0000313" key="3">
    <source>
        <dbReference type="Proteomes" id="UP000626148"/>
    </source>
</evidence>
<evidence type="ECO:0000256" key="1">
    <source>
        <dbReference type="SAM" id="Phobius"/>
    </source>
</evidence>
<organism evidence="2 3">
    <name type="scientific">Saccharospirillum salsuginis</name>
    <dbReference type="NCBI Taxonomy" id="418750"/>
    <lineage>
        <taxon>Bacteria</taxon>
        <taxon>Pseudomonadati</taxon>
        <taxon>Pseudomonadota</taxon>
        <taxon>Gammaproteobacteria</taxon>
        <taxon>Oceanospirillales</taxon>
        <taxon>Saccharospirillaceae</taxon>
        <taxon>Saccharospirillum</taxon>
    </lineage>
</organism>
<proteinExistence type="predicted"/>
<accession>A0A918KUT7</accession>
<reference evidence="2" key="2">
    <citation type="submission" date="2020-09" db="EMBL/GenBank/DDBJ databases">
        <authorList>
            <person name="Sun Q."/>
            <person name="Kim S."/>
        </authorList>
    </citation>
    <scope>NUCLEOTIDE SEQUENCE</scope>
    <source>
        <strain evidence="2">KCTC 22169</strain>
    </source>
</reference>